<dbReference type="InterPro" id="IPR007272">
    <property type="entry name" value="Sulf_transp_TsuA/YedE"/>
</dbReference>
<dbReference type="Pfam" id="PF04143">
    <property type="entry name" value="Sulf_transp"/>
    <property type="match status" value="1"/>
</dbReference>
<feature type="transmembrane region" description="Helical" evidence="1">
    <location>
        <begin position="6"/>
        <end position="23"/>
    </location>
</feature>
<feature type="transmembrane region" description="Helical" evidence="1">
    <location>
        <begin position="82"/>
        <end position="102"/>
    </location>
</feature>
<organism evidence="2 3">
    <name type="scientific">Denitrovibrio acetiphilus (strain DSM 12809 / NBRC 114555 / N2460)</name>
    <dbReference type="NCBI Taxonomy" id="522772"/>
    <lineage>
        <taxon>Bacteria</taxon>
        <taxon>Pseudomonadati</taxon>
        <taxon>Deferribacterota</taxon>
        <taxon>Deferribacteres</taxon>
        <taxon>Deferribacterales</taxon>
        <taxon>Geovibrionaceae</taxon>
        <taxon>Denitrovibrio</taxon>
    </lineage>
</organism>
<feature type="transmembrane region" description="Helical" evidence="1">
    <location>
        <begin position="152"/>
        <end position="172"/>
    </location>
</feature>
<dbReference type="InParanoid" id="D4H255"/>
<reference evidence="2 3" key="1">
    <citation type="journal article" date="2010" name="Stand. Genomic Sci.">
        <title>Complete genome sequence of Denitrovibrio acetiphilus type strain (N2460).</title>
        <authorList>
            <person name="Kiss H."/>
            <person name="Lang E."/>
            <person name="Lapidus A."/>
            <person name="Copeland A."/>
            <person name="Nolan M."/>
            <person name="Glavina Del Rio T."/>
            <person name="Chen F."/>
            <person name="Lucas S."/>
            <person name="Tice H."/>
            <person name="Cheng J.F."/>
            <person name="Han C."/>
            <person name="Goodwin L."/>
            <person name="Pitluck S."/>
            <person name="Liolios K."/>
            <person name="Pati A."/>
            <person name="Ivanova N."/>
            <person name="Mavromatis K."/>
            <person name="Chen A."/>
            <person name="Palaniappan K."/>
            <person name="Land M."/>
            <person name="Hauser L."/>
            <person name="Chang Y.J."/>
            <person name="Jeffries C.D."/>
            <person name="Detter J.C."/>
            <person name="Brettin T."/>
            <person name="Spring S."/>
            <person name="Rohde M."/>
            <person name="Goker M."/>
            <person name="Woyke T."/>
            <person name="Bristow J."/>
            <person name="Eisen J.A."/>
            <person name="Markowitz V."/>
            <person name="Hugenholtz P."/>
            <person name="Kyrpides N.C."/>
            <person name="Klenk H.P."/>
        </authorList>
    </citation>
    <scope>NUCLEOTIDE SEQUENCE [LARGE SCALE GENOMIC DNA]</scope>
    <source>
        <strain evidence="3">DSM 12809 / NBRC 114555 / N2460</strain>
    </source>
</reference>
<accession>D4H255</accession>
<dbReference type="KEGG" id="dap:Dacet_2083"/>
<evidence type="ECO:0000313" key="2">
    <source>
        <dbReference type="EMBL" id="ADD68846.1"/>
    </source>
</evidence>
<sequence>MQNFALPLIIGFIFGFLLQKTGLGHYDKIVNQFRFRDNTMLKFVLGALTSGMMTIAIFKSAGLLSPVSMPDTYILGNASGGLILGIGMVIAGACPGTLIAGIGQGNIDYLIPGLLGFLAGGLLFGYLFSFFAVNIATVAFYKGISITDITNLNNYIFAFAMLAVSVAAAKLLR</sequence>
<keyword evidence="1" id="KW-0472">Membrane</keyword>
<dbReference type="STRING" id="522772.Dacet_2083"/>
<keyword evidence="3" id="KW-1185">Reference proteome</keyword>
<keyword evidence="1" id="KW-0812">Transmembrane</keyword>
<dbReference type="HOGENOM" id="CLU_037802_0_1_0"/>
<dbReference type="PaxDb" id="522772-Dacet_2083"/>
<evidence type="ECO:0000256" key="1">
    <source>
        <dbReference type="SAM" id="Phobius"/>
    </source>
</evidence>
<feature type="transmembrane region" description="Helical" evidence="1">
    <location>
        <begin position="43"/>
        <end position="62"/>
    </location>
</feature>
<protein>
    <submittedName>
        <fullName evidence="2">Uncharacterized protein</fullName>
    </submittedName>
</protein>
<dbReference type="OrthoDB" id="9790409at2"/>
<dbReference type="RefSeq" id="WP_013011350.1">
    <property type="nucleotide sequence ID" value="NC_013943.1"/>
</dbReference>
<dbReference type="AlphaFoldDB" id="D4H255"/>
<dbReference type="EMBL" id="CP001968">
    <property type="protein sequence ID" value="ADD68846.1"/>
    <property type="molecule type" value="Genomic_DNA"/>
</dbReference>
<keyword evidence="1" id="KW-1133">Transmembrane helix</keyword>
<dbReference type="Proteomes" id="UP000002012">
    <property type="component" value="Chromosome"/>
</dbReference>
<gene>
    <name evidence="2" type="ordered locus">Dacet_2083</name>
</gene>
<evidence type="ECO:0000313" key="3">
    <source>
        <dbReference type="Proteomes" id="UP000002012"/>
    </source>
</evidence>
<name>D4H255_DENA2</name>
<feature type="transmembrane region" description="Helical" evidence="1">
    <location>
        <begin position="114"/>
        <end position="140"/>
    </location>
</feature>
<proteinExistence type="predicted"/>
<dbReference type="eggNOG" id="COG2391">
    <property type="taxonomic scope" value="Bacteria"/>
</dbReference>